<gene>
    <name evidence="2" type="ORF">PACLA_8A064101</name>
</gene>
<dbReference type="PANTHER" id="PTHR46177:SF1">
    <property type="entry name" value="INTEGRASE CATALYTIC DOMAIN-CONTAINING PROTEIN"/>
    <property type="match status" value="1"/>
</dbReference>
<protein>
    <recommendedName>
        <fullName evidence="1">Integrase core domain-containing protein</fullName>
    </recommendedName>
</protein>
<evidence type="ECO:0000313" key="3">
    <source>
        <dbReference type="Proteomes" id="UP001152795"/>
    </source>
</evidence>
<feature type="domain" description="Integrase core" evidence="1">
    <location>
        <begin position="151"/>
        <end position="279"/>
    </location>
</feature>
<sequence>MAADRIRNGEWMGDLELKDDLPDYVKRNWRKKEILDFIQTKYPMYAWSERTLSRRLQYFDIKFTDYEVDVATVEEAVRRELEGPGQLLGYRAMQQKLREVHGLSVPRDLVYAVMGNLCPQALEARGAVGKAKRPKRNSSFVTGGADCTMSLDGHDKLCGYQNSTFPLCIYGGQDTYSARINFLRIWTTNSNAKIIGRFYMDYLCERRVLPLNVRVDRGTETGILTTMHCFLREKFEDLDDPTDPVIFGPSTQNKIERWWRELLERMERFFKNQLSSLLNRNCRYLLLSSTYRPLIRSTNVSASCGIFLRATVHVLVCRKRRDRFEGPANLEKGQRLRTTFQGDRLQPFRSTSVFQRAVGSLQFKLSSRIYFLSNSAGLRIIGNCTSNVLQKIRTSVAKTMRRSTSTDLAERRCREMTRFLTGRTV</sequence>
<proteinExistence type="predicted"/>
<dbReference type="EMBL" id="CACRXK020006160">
    <property type="protein sequence ID" value="CAB4008564.1"/>
    <property type="molecule type" value="Genomic_DNA"/>
</dbReference>
<comment type="caution">
    <text evidence="2">The sequence shown here is derived from an EMBL/GenBank/DDBJ whole genome shotgun (WGS) entry which is preliminary data.</text>
</comment>
<dbReference type="OrthoDB" id="5974265at2759"/>
<dbReference type="Pfam" id="PF24764">
    <property type="entry name" value="rva_4"/>
    <property type="match status" value="1"/>
</dbReference>
<dbReference type="AlphaFoldDB" id="A0A6S7HSL8"/>
<reference evidence="2" key="1">
    <citation type="submission" date="2020-04" db="EMBL/GenBank/DDBJ databases">
        <authorList>
            <person name="Alioto T."/>
            <person name="Alioto T."/>
            <person name="Gomez Garrido J."/>
        </authorList>
    </citation>
    <scope>NUCLEOTIDE SEQUENCE</scope>
    <source>
        <strain evidence="2">A484AB</strain>
    </source>
</reference>
<organism evidence="2 3">
    <name type="scientific">Paramuricea clavata</name>
    <name type="common">Red gorgonian</name>
    <name type="synonym">Violescent sea-whip</name>
    <dbReference type="NCBI Taxonomy" id="317549"/>
    <lineage>
        <taxon>Eukaryota</taxon>
        <taxon>Metazoa</taxon>
        <taxon>Cnidaria</taxon>
        <taxon>Anthozoa</taxon>
        <taxon>Octocorallia</taxon>
        <taxon>Malacalcyonacea</taxon>
        <taxon>Plexauridae</taxon>
        <taxon>Paramuricea</taxon>
    </lineage>
</organism>
<keyword evidence="3" id="KW-1185">Reference proteome</keyword>
<evidence type="ECO:0000313" key="2">
    <source>
        <dbReference type="EMBL" id="CAB4008564.1"/>
    </source>
</evidence>
<dbReference type="InterPro" id="IPR058913">
    <property type="entry name" value="Integrase_dom_put"/>
</dbReference>
<dbReference type="PANTHER" id="PTHR46177">
    <property type="entry name" value="INTEGRASE CATALYTIC DOMAIN-CONTAINING PROTEIN"/>
    <property type="match status" value="1"/>
</dbReference>
<feature type="non-terminal residue" evidence="2">
    <location>
        <position position="425"/>
    </location>
</feature>
<dbReference type="Proteomes" id="UP001152795">
    <property type="component" value="Unassembled WGS sequence"/>
</dbReference>
<evidence type="ECO:0000259" key="1">
    <source>
        <dbReference type="Pfam" id="PF24764"/>
    </source>
</evidence>
<accession>A0A6S7HSL8</accession>
<name>A0A6S7HSL8_PARCT</name>